<dbReference type="GO" id="GO:0006887">
    <property type="term" value="P:exocytosis"/>
    <property type="evidence" value="ECO:0007669"/>
    <property type="project" value="UniProtKB-KW"/>
</dbReference>
<evidence type="ECO:0000256" key="6">
    <source>
        <dbReference type="ARBA" id="ARBA00022656"/>
    </source>
</evidence>
<proteinExistence type="predicted"/>
<keyword evidence="3" id="KW-0268">Exocytosis</keyword>
<dbReference type="SUPFAM" id="SSF48403">
    <property type="entry name" value="Ankyrin repeat"/>
    <property type="match status" value="1"/>
</dbReference>
<dbReference type="GO" id="GO:0044218">
    <property type="term" value="C:other organism cell membrane"/>
    <property type="evidence" value="ECO:0007669"/>
    <property type="project" value="UniProtKB-KW"/>
</dbReference>
<feature type="transmembrane region" description="Helical" evidence="10">
    <location>
        <begin position="45"/>
        <end position="63"/>
    </location>
</feature>
<keyword evidence="7" id="KW-0528">Neurotoxin</keyword>
<dbReference type="EMBL" id="BPLR01002983">
    <property type="protein sequence ID" value="GIX79895.1"/>
    <property type="molecule type" value="Genomic_DNA"/>
</dbReference>
<dbReference type="AlphaFoldDB" id="A0AAV4N7U8"/>
<comment type="caution">
    <text evidence="11">The sequence shown here is derived from an EMBL/GenBank/DDBJ whole genome shotgun (WGS) entry which is preliminary data.</text>
</comment>
<keyword evidence="5" id="KW-1052">Target cell membrane</keyword>
<dbReference type="GO" id="GO:0005576">
    <property type="term" value="C:extracellular region"/>
    <property type="evidence" value="ECO:0007669"/>
    <property type="project" value="UniProtKB-SubCell"/>
</dbReference>
<keyword evidence="6" id="KW-0800">Toxin</keyword>
<evidence type="ECO:0000256" key="4">
    <source>
        <dbReference type="ARBA" id="ARBA00022525"/>
    </source>
</evidence>
<keyword evidence="10" id="KW-0472">Membrane</keyword>
<evidence type="ECO:0000256" key="3">
    <source>
        <dbReference type="ARBA" id="ARBA00022483"/>
    </source>
</evidence>
<evidence type="ECO:0000256" key="8">
    <source>
        <dbReference type="ARBA" id="ARBA00023028"/>
    </source>
</evidence>
<sequence length="115" mass="12896">MLLKFGADINALDENNYTSLSLNHFCIKHVCKFCFNLLLKSGANLNQFCGMICGIGIYVQLLVPSDWSFCITLISVNAFGNISFIAVNYLWILTFKNKVLSIIQCFLSISNNITD</sequence>
<keyword evidence="9" id="KW-1053">Target membrane</keyword>
<dbReference type="GO" id="GO:0044231">
    <property type="term" value="C:host cell presynaptic membrane"/>
    <property type="evidence" value="ECO:0007669"/>
    <property type="project" value="UniProtKB-KW"/>
</dbReference>
<evidence type="ECO:0000256" key="7">
    <source>
        <dbReference type="ARBA" id="ARBA00022699"/>
    </source>
</evidence>
<evidence type="ECO:0000256" key="1">
    <source>
        <dbReference type="ARBA" id="ARBA00004175"/>
    </source>
</evidence>
<evidence type="ECO:0000256" key="10">
    <source>
        <dbReference type="SAM" id="Phobius"/>
    </source>
</evidence>
<accession>A0AAV4N7U8</accession>
<protein>
    <submittedName>
        <fullName evidence="11">Uncharacterized protein</fullName>
    </submittedName>
</protein>
<evidence type="ECO:0000256" key="9">
    <source>
        <dbReference type="ARBA" id="ARBA00023298"/>
    </source>
</evidence>
<evidence type="ECO:0000313" key="12">
    <source>
        <dbReference type="Proteomes" id="UP001054945"/>
    </source>
</evidence>
<dbReference type="Gene3D" id="1.25.40.20">
    <property type="entry name" value="Ankyrin repeat-containing domain"/>
    <property type="match status" value="1"/>
</dbReference>
<keyword evidence="12" id="KW-1185">Reference proteome</keyword>
<dbReference type="GO" id="GO:0090729">
    <property type="term" value="F:toxin activity"/>
    <property type="evidence" value="ECO:0007669"/>
    <property type="project" value="UniProtKB-KW"/>
</dbReference>
<keyword evidence="10" id="KW-1133">Transmembrane helix</keyword>
<dbReference type="InterPro" id="IPR036770">
    <property type="entry name" value="Ankyrin_rpt-contain_sf"/>
</dbReference>
<evidence type="ECO:0000313" key="11">
    <source>
        <dbReference type="EMBL" id="GIX79895.1"/>
    </source>
</evidence>
<feature type="transmembrane region" description="Helical" evidence="10">
    <location>
        <begin position="70"/>
        <end position="92"/>
    </location>
</feature>
<reference evidence="11 12" key="1">
    <citation type="submission" date="2021-06" db="EMBL/GenBank/DDBJ databases">
        <title>Caerostris extrusa draft genome.</title>
        <authorList>
            <person name="Kono N."/>
            <person name="Arakawa K."/>
        </authorList>
    </citation>
    <scope>NUCLEOTIDE SEQUENCE [LARGE SCALE GENOMIC DNA]</scope>
</reference>
<evidence type="ECO:0000256" key="2">
    <source>
        <dbReference type="ARBA" id="ARBA00004613"/>
    </source>
</evidence>
<keyword evidence="10" id="KW-0812">Transmembrane</keyword>
<name>A0AAV4N7U8_CAEEX</name>
<organism evidence="11 12">
    <name type="scientific">Caerostris extrusa</name>
    <name type="common">Bark spider</name>
    <name type="synonym">Caerostris bankana</name>
    <dbReference type="NCBI Taxonomy" id="172846"/>
    <lineage>
        <taxon>Eukaryota</taxon>
        <taxon>Metazoa</taxon>
        <taxon>Ecdysozoa</taxon>
        <taxon>Arthropoda</taxon>
        <taxon>Chelicerata</taxon>
        <taxon>Arachnida</taxon>
        <taxon>Araneae</taxon>
        <taxon>Araneomorphae</taxon>
        <taxon>Entelegynae</taxon>
        <taxon>Araneoidea</taxon>
        <taxon>Araneidae</taxon>
        <taxon>Caerostris</taxon>
    </lineage>
</organism>
<comment type="subcellular location">
    <subcellularLocation>
        <location evidence="2">Secreted</location>
    </subcellularLocation>
    <subcellularLocation>
        <location evidence="1">Target cell membrane</location>
    </subcellularLocation>
</comment>
<dbReference type="Proteomes" id="UP001054945">
    <property type="component" value="Unassembled WGS sequence"/>
</dbReference>
<gene>
    <name evidence="11" type="ORF">CEXT_530641</name>
</gene>
<keyword evidence="8" id="KW-0638">Presynaptic neurotoxin</keyword>
<evidence type="ECO:0000256" key="5">
    <source>
        <dbReference type="ARBA" id="ARBA00022537"/>
    </source>
</evidence>
<keyword evidence="4" id="KW-0964">Secreted</keyword>